<gene>
    <name evidence="2" type="ORF">LSINAPIS_LOCUS1003</name>
</gene>
<accession>A0A5E4PR59</accession>
<dbReference type="AlphaFoldDB" id="A0A5E4PR59"/>
<keyword evidence="1" id="KW-0175">Coiled coil</keyword>
<organism evidence="2 3">
    <name type="scientific">Leptidea sinapis</name>
    <dbReference type="NCBI Taxonomy" id="189913"/>
    <lineage>
        <taxon>Eukaryota</taxon>
        <taxon>Metazoa</taxon>
        <taxon>Ecdysozoa</taxon>
        <taxon>Arthropoda</taxon>
        <taxon>Hexapoda</taxon>
        <taxon>Insecta</taxon>
        <taxon>Pterygota</taxon>
        <taxon>Neoptera</taxon>
        <taxon>Endopterygota</taxon>
        <taxon>Lepidoptera</taxon>
        <taxon>Glossata</taxon>
        <taxon>Ditrysia</taxon>
        <taxon>Papilionoidea</taxon>
        <taxon>Pieridae</taxon>
        <taxon>Dismorphiinae</taxon>
        <taxon>Leptidea</taxon>
    </lineage>
</organism>
<keyword evidence="3" id="KW-1185">Reference proteome</keyword>
<protein>
    <submittedName>
        <fullName evidence="2">Uncharacterized protein</fullName>
    </submittedName>
</protein>
<evidence type="ECO:0000313" key="3">
    <source>
        <dbReference type="Proteomes" id="UP000324832"/>
    </source>
</evidence>
<evidence type="ECO:0000256" key="1">
    <source>
        <dbReference type="SAM" id="Coils"/>
    </source>
</evidence>
<evidence type="ECO:0000313" key="2">
    <source>
        <dbReference type="EMBL" id="VVC87381.1"/>
    </source>
</evidence>
<dbReference type="Proteomes" id="UP000324832">
    <property type="component" value="Unassembled WGS sequence"/>
</dbReference>
<dbReference type="EMBL" id="FZQP02000115">
    <property type="protein sequence ID" value="VVC87381.1"/>
    <property type="molecule type" value="Genomic_DNA"/>
</dbReference>
<feature type="coiled-coil region" evidence="1">
    <location>
        <begin position="75"/>
        <end position="140"/>
    </location>
</feature>
<proteinExistence type="predicted"/>
<reference evidence="2 3" key="1">
    <citation type="submission" date="2017-07" db="EMBL/GenBank/DDBJ databases">
        <authorList>
            <person name="Talla V."/>
            <person name="Backstrom N."/>
        </authorList>
    </citation>
    <scope>NUCLEOTIDE SEQUENCE [LARGE SCALE GENOMIC DNA]</scope>
</reference>
<sequence>MMTRRATAEARYEEIDDRYLAILKDQKTTEIRYRDLNSKLLLTLKELKEYKTLSEQLKKEQVDNELEVLSHIKKNSLLKSEMAEISLELENMTNERNKLKSVVSSFDQCSVEFETILKHIFELKNKLKEAYNTIDQYERESQASRSVLSQSLFEELRGSSPDLVTLSTISTLNEHNNISIHQIPSANLCSLCNLRDHNKMQSESIIHDLQVEVQSIKDCLLSMTEKYEDSRRQIDECSATMDGLLTDLKENEQKLLSLMNYYNECDNNQMAVNLPRSEPEPIPLK</sequence>
<name>A0A5E4PR59_9NEOP</name>